<dbReference type="GO" id="GO:0008610">
    <property type="term" value="P:lipid biosynthetic process"/>
    <property type="evidence" value="ECO:0007669"/>
    <property type="project" value="TreeGrafter"/>
</dbReference>
<dbReference type="SUPFAM" id="SSF53474">
    <property type="entry name" value="alpha/beta-Hydrolases"/>
    <property type="match status" value="1"/>
</dbReference>
<dbReference type="Gene3D" id="3.40.50.1820">
    <property type="entry name" value="alpha/beta hydrolase"/>
    <property type="match status" value="1"/>
</dbReference>
<evidence type="ECO:0000259" key="3">
    <source>
        <dbReference type="Pfam" id="PF00975"/>
    </source>
</evidence>
<evidence type="ECO:0000313" key="4">
    <source>
        <dbReference type="EMBL" id="RFU84511.1"/>
    </source>
</evidence>
<evidence type="ECO:0000313" key="5">
    <source>
        <dbReference type="Proteomes" id="UP000263094"/>
    </source>
</evidence>
<keyword evidence="5" id="KW-1185">Reference proteome</keyword>
<dbReference type="EMBL" id="QUAK01000120">
    <property type="protein sequence ID" value="RFU84511.1"/>
    <property type="molecule type" value="Genomic_DNA"/>
</dbReference>
<dbReference type="AlphaFoldDB" id="A0A372M0U8"/>
<dbReference type="Pfam" id="PF00975">
    <property type="entry name" value="Thioesterase"/>
    <property type="match status" value="1"/>
</dbReference>
<dbReference type="PANTHER" id="PTHR11487:SF0">
    <property type="entry name" value="S-ACYL FATTY ACID SYNTHASE THIOESTERASE, MEDIUM CHAIN"/>
    <property type="match status" value="1"/>
</dbReference>
<feature type="region of interest" description="Disordered" evidence="2">
    <location>
        <begin position="1"/>
        <end position="25"/>
    </location>
</feature>
<accession>A0A372M0U8</accession>
<feature type="domain" description="Thioesterase" evidence="3">
    <location>
        <begin position="45"/>
        <end position="268"/>
    </location>
</feature>
<dbReference type="InterPro" id="IPR001031">
    <property type="entry name" value="Thioesterase"/>
</dbReference>
<gene>
    <name evidence="4" type="ORF">DY218_22325</name>
</gene>
<feature type="compositionally biased region" description="Polar residues" evidence="2">
    <location>
        <begin position="1"/>
        <end position="16"/>
    </location>
</feature>
<comment type="caution">
    <text evidence="4">The sequence shown here is derived from an EMBL/GenBank/DDBJ whole genome shotgun (WGS) entry which is preliminary data.</text>
</comment>
<dbReference type="Proteomes" id="UP000263094">
    <property type="component" value="Unassembled WGS sequence"/>
</dbReference>
<dbReference type="PANTHER" id="PTHR11487">
    <property type="entry name" value="THIOESTERASE"/>
    <property type="match status" value="1"/>
</dbReference>
<proteinExistence type="inferred from homology"/>
<organism evidence="4 5">
    <name type="scientific">Streptomyces triticagri</name>
    <dbReference type="NCBI Taxonomy" id="2293568"/>
    <lineage>
        <taxon>Bacteria</taxon>
        <taxon>Bacillati</taxon>
        <taxon>Actinomycetota</taxon>
        <taxon>Actinomycetes</taxon>
        <taxon>Kitasatosporales</taxon>
        <taxon>Streptomycetaceae</taxon>
        <taxon>Streptomyces</taxon>
    </lineage>
</organism>
<dbReference type="InterPro" id="IPR029058">
    <property type="entry name" value="AB_hydrolase_fold"/>
</dbReference>
<comment type="similarity">
    <text evidence="1">Belongs to the thioesterase family.</text>
</comment>
<evidence type="ECO:0000256" key="1">
    <source>
        <dbReference type="ARBA" id="ARBA00007169"/>
    </source>
</evidence>
<reference evidence="4 5" key="1">
    <citation type="submission" date="2018-08" db="EMBL/GenBank/DDBJ databases">
        <title>Isolation, diversity and antifungal activity of Actinobacteria from wheat.</title>
        <authorList>
            <person name="Han C."/>
        </authorList>
    </citation>
    <scope>NUCLEOTIDE SEQUENCE [LARGE SCALE GENOMIC DNA]</scope>
    <source>
        <strain evidence="4 5">NEAU-YY421</strain>
    </source>
</reference>
<dbReference type="InterPro" id="IPR012223">
    <property type="entry name" value="TEII"/>
</dbReference>
<sequence length="285" mass="31548">MSASSRPLENPQQPRTTGVHRAPVHAHPTARWVRCLQPRPDATLRLILLPHAGGGSGFFRMWPALLPDSIEPWAVQYPGRERRAAEPLPARLVDVVADATAELHPLLDRPTGFFGHSMGATIAYEIVHRLATEHPTAFRQVAHLFVSARQAPHHPRRGMIHTLPDDEFAEVLRRHGGTQDAVLDDPEMWELFQPILRNDYRMAETHRPTPTTPPLPVDITALTGDDDPSVHSPAAARWSDAGDGEFTHRRWPGGHFYLVPYAAEVAATVARLLRDSAERGASAAT</sequence>
<evidence type="ECO:0000256" key="2">
    <source>
        <dbReference type="SAM" id="MobiDB-lite"/>
    </source>
</evidence>
<dbReference type="OrthoDB" id="8480037at2"/>
<protein>
    <submittedName>
        <fullName evidence="4">Thioesterase</fullName>
    </submittedName>
</protein>
<name>A0A372M0U8_9ACTN</name>